<evidence type="ECO:0000259" key="7">
    <source>
        <dbReference type="Pfam" id="PF00172"/>
    </source>
</evidence>
<evidence type="ECO:0000256" key="4">
    <source>
        <dbReference type="ARBA" id="ARBA00023125"/>
    </source>
</evidence>
<evidence type="ECO:0000256" key="6">
    <source>
        <dbReference type="ARBA" id="ARBA00023242"/>
    </source>
</evidence>
<dbReference type="GO" id="GO:0008270">
    <property type="term" value="F:zinc ion binding"/>
    <property type="evidence" value="ECO:0007669"/>
    <property type="project" value="InterPro"/>
</dbReference>
<dbReference type="OMA" id="HARIWHT"/>
<dbReference type="AlphaFoldDB" id="E9E806"/>
<dbReference type="SUPFAM" id="SSF57701">
    <property type="entry name" value="Zn2/Cys6 DNA-binding domain"/>
    <property type="match status" value="1"/>
</dbReference>
<dbReference type="CDD" id="cd00067">
    <property type="entry name" value="GAL4"/>
    <property type="match status" value="1"/>
</dbReference>
<feature type="domain" description="Zn(2)-C6 fungal-type" evidence="7">
    <location>
        <begin position="53"/>
        <end position="80"/>
    </location>
</feature>
<dbReference type="Proteomes" id="UP000002499">
    <property type="component" value="Unassembled WGS sequence"/>
</dbReference>
<keyword evidence="4" id="KW-0238">DNA-binding</keyword>
<dbReference type="PANTHER" id="PTHR36206">
    <property type="entry name" value="ASPERCRYPTIN BIOSYNTHESIS CLUSTER-SPECIFIC TRANSCRIPTION REGULATOR ATNN-RELATED"/>
    <property type="match status" value="1"/>
</dbReference>
<evidence type="ECO:0000313" key="9">
    <source>
        <dbReference type="Proteomes" id="UP000002499"/>
    </source>
</evidence>
<proteinExistence type="predicted"/>
<keyword evidence="6" id="KW-0539">Nucleus</keyword>
<keyword evidence="9" id="KW-1185">Reference proteome</keyword>
<dbReference type="InterPro" id="IPR052360">
    <property type="entry name" value="Transcr_Regulatory_Proteins"/>
</dbReference>
<evidence type="ECO:0000256" key="2">
    <source>
        <dbReference type="ARBA" id="ARBA00022833"/>
    </source>
</evidence>
<keyword evidence="3" id="KW-0805">Transcription regulation</keyword>
<keyword evidence="2" id="KW-0862">Zinc</keyword>
<dbReference type="GO" id="GO:0000981">
    <property type="term" value="F:DNA-binding transcription factor activity, RNA polymerase II-specific"/>
    <property type="evidence" value="ECO:0007669"/>
    <property type="project" value="InterPro"/>
</dbReference>
<evidence type="ECO:0000256" key="3">
    <source>
        <dbReference type="ARBA" id="ARBA00023015"/>
    </source>
</evidence>
<dbReference type="InterPro" id="IPR036864">
    <property type="entry name" value="Zn2-C6_fun-type_DNA-bd_sf"/>
</dbReference>
<keyword evidence="5" id="KW-0804">Transcription</keyword>
<dbReference type="InParanoid" id="E9E806"/>
<keyword evidence="1" id="KW-0479">Metal-binding</keyword>
<gene>
    <name evidence="8" type="ORF">MAC_06004</name>
</gene>
<organism evidence="9">
    <name type="scientific">Metarhizium acridum (strain CQMa 102)</name>
    <dbReference type="NCBI Taxonomy" id="655827"/>
    <lineage>
        <taxon>Eukaryota</taxon>
        <taxon>Fungi</taxon>
        <taxon>Dikarya</taxon>
        <taxon>Ascomycota</taxon>
        <taxon>Pezizomycotina</taxon>
        <taxon>Sordariomycetes</taxon>
        <taxon>Hypocreomycetidae</taxon>
        <taxon>Hypocreales</taxon>
        <taxon>Clavicipitaceae</taxon>
        <taxon>Metarhizium</taxon>
    </lineage>
</organism>
<evidence type="ECO:0000256" key="5">
    <source>
        <dbReference type="ARBA" id="ARBA00023163"/>
    </source>
</evidence>
<dbReference type="eggNOG" id="ENOG502RPS2">
    <property type="taxonomic scope" value="Eukaryota"/>
</dbReference>
<reference evidence="8 9" key="1">
    <citation type="journal article" date="2011" name="PLoS Genet.">
        <title>Genome sequencing and comparative transcriptomics of the model entomopathogenic fungi Metarhizium anisopliae and M. acridum.</title>
        <authorList>
            <person name="Gao Q."/>
            <person name="Jin K."/>
            <person name="Ying S.H."/>
            <person name="Zhang Y."/>
            <person name="Xiao G."/>
            <person name="Shang Y."/>
            <person name="Duan Z."/>
            <person name="Hu X."/>
            <person name="Xie X.Q."/>
            <person name="Zhou G."/>
            <person name="Peng G."/>
            <person name="Luo Z."/>
            <person name="Huang W."/>
            <person name="Wang B."/>
            <person name="Fang W."/>
            <person name="Wang S."/>
            <person name="Zhong Y."/>
            <person name="Ma L.J."/>
            <person name="St Leger R.J."/>
            <person name="Zhao G.P."/>
            <person name="Pei Y."/>
            <person name="Feng M.G."/>
            <person name="Xia Y."/>
            <person name="Wang C."/>
        </authorList>
    </citation>
    <scope>NUCLEOTIDE SEQUENCE [LARGE SCALE GENOMIC DNA]</scope>
    <source>
        <strain evidence="8 9">CQMa 102</strain>
    </source>
</reference>
<dbReference type="OrthoDB" id="3145928at2759"/>
<dbReference type="EMBL" id="GL698518">
    <property type="protein sequence ID" value="EFY88013.1"/>
    <property type="molecule type" value="Genomic_DNA"/>
</dbReference>
<name>E9E806_METAQ</name>
<dbReference type="HOGENOM" id="CLU_031724_0_0_1"/>
<evidence type="ECO:0000256" key="1">
    <source>
        <dbReference type="ARBA" id="ARBA00022723"/>
    </source>
</evidence>
<dbReference type="InterPro" id="IPR001138">
    <property type="entry name" value="Zn2Cys6_DnaBD"/>
</dbReference>
<evidence type="ECO:0000313" key="8">
    <source>
        <dbReference type="EMBL" id="EFY88013.1"/>
    </source>
</evidence>
<dbReference type="PANTHER" id="PTHR36206:SF12">
    <property type="entry name" value="ASPERCRYPTIN BIOSYNTHESIS CLUSTER-SPECIFIC TRANSCRIPTION REGULATOR ATNN-RELATED"/>
    <property type="match status" value="1"/>
</dbReference>
<accession>E9E806</accession>
<dbReference type="Gene3D" id="4.10.240.10">
    <property type="entry name" value="Zn(2)-C6 fungal-type DNA-binding domain"/>
    <property type="match status" value="1"/>
</dbReference>
<sequence>MEARPHHTIHAAMQTAGVITESNRLKTRTRTGYSMGADFIDQQSNLVIFPFHRKRRVKCDERKPTCFKCMSAGKPCEGYAAAVRFVHNQRLVLQGEIPSQTRHFGIAFMRSISSGVGSTHMERQFFCAYRRATENGVSMHSCGVSFWTTLAPQLGHCNEAVQHALIALGAAYHLYKVSKGASSHLQDSSPAVDTLERFTWREYNLAIGNLHRHLDKPEPASIAFVLVSCLAFISLELLRGDHYTAIAHMRNGIRILMPALDVRRLRNASSRRRTRGSLLSDADLWDITTQFRNLEFALGGFSSDIPLILGQQLRGDTPDAQPITSVAQGYDARTKYVNEVMVRCWELRGHRGNQAFWAQPHMQQELSALRQRGAAIMSALELLWAGPQAPPIGTWLSYSSQMDWLLVNSARTMVQLVPFGIDSHLRMAQDPRFQDELSRGVSFAAKMLLTHHLQGKPPSDYTLETGLIALMYWSYVYSMRLETKEAALRILQESTQREGPWDASLSLRFLSQDTKPRLLISFWRDPHTITHPAIPWQLRVVEH</sequence>
<dbReference type="GO" id="GO:0003677">
    <property type="term" value="F:DNA binding"/>
    <property type="evidence" value="ECO:0007669"/>
    <property type="project" value="UniProtKB-KW"/>
</dbReference>
<protein>
    <submittedName>
        <fullName evidence="8">C6 zinc finger domain protein</fullName>
    </submittedName>
</protein>
<dbReference type="Pfam" id="PF00172">
    <property type="entry name" value="Zn_clus"/>
    <property type="match status" value="1"/>
</dbReference>